<gene>
    <name evidence="1" type="ORF">ATO7_02405</name>
</gene>
<evidence type="ECO:0000313" key="1">
    <source>
        <dbReference type="EMBL" id="ORE88690.1"/>
    </source>
</evidence>
<dbReference type="STRING" id="1317117.ATO7_02405"/>
<accession>A0A1Y1SH25</accession>
<dbReference type="RefSeq" id="WP_206044763.1">
    <property type="nucleotide sequence ID" value="NZ_AQQV01000001.1"/>
</dbReference>
<dbReference type="Gene3D" id="2.50.20.10">
    <property type="entry name" value="Lipoprotein localisation LolA/LolB/LppX"/>
    <property type="match status" value="1"/>
</dbReference>
<dbReference type="CDD" id="cd16329">
    <property type="entry name" value="LolA_like"/>
    <property type="match status" value="1"/>
</dbReference>
<organism evidence="1 2">
    <name type="scientific">Oceanococcus atlanticus</name>
    <dbReference type="NCBI Taxonomy" id="1317117"/>
    <lineage>
        <taxon>Bacteria</taxon>
        <taxon>Pseudomonadati</taxon>
        <taxon>Pseudomonadota</taxon>
        <taxon>Gammaproteobacteria</taxon>
        <taxon>Chromatiales</taxon>
        <taxon>Oceanococcaceae</taxon>
        <taxon>Oceanococcus</taxon>
    </lineage>
</organism>
<dbReference type="Proteomes" id="UP000192342">
    <property type="component" value="Unassembled WGS sequence"/>
</dbReference>
<keyword evidence="2" id="KW-1185">Reference proteome</keyword>
<evidence type="ECO:0000313" key="2">
    <source>
        <dbReference type="Proteomes" id="UP000192342"/>
    </source>
</evidence>
<dbReference type="AlphaFoldDB" id="A0A1Y1SH25"/>
<sequence>MSTLTRINGGFAMAAVWLLFMAPLVSAKVSTEEAARLGQDLTAFGAEQAATPDGRIPAYDGGLPRQGQVAGEYPVHPEIEAEKPLFTISAANMGEYADQLTEGHKELLRRFPESYRMNVYKTHRTVSWPEHILEATQRNAVEASLIGTDSVKNAVHGIPFPIPTGGAEVIWNHKTRWRGYSVRRYNNQLIVQPDGGYQISKLIEDVKFPYTNVDHNGTSSDFLLYYLSEILSPPRNAGQLLLVHETADQSAEIRNAWLYNPGLRRVRRAPNVAYDNPYEGTDGNQFNDQVDMYNGALDRYRWKLVGKKDMYLPYNSYRIGSPRITYDKIVAAHHLNPELPRFELRRVWVVDSELREGTSHTFGRRTFYVEEDSWAINSVDCYDRRGVLYKFQEAHQVFTQNVQAVGGVPEVIYDFQSGRYFMTALANEDKPNDFSVSYDDKYFMPRSLRKKARR</sequence>
<evidence type="ECO:0008006" key="3">
    <source>
        <dbReference type="Google" id="ProtNLM"/>
    </source>
</evidence>
<dbReference type="EMBL" id="AQQV01000001">
    <property type="protein sequence ID" value="ORE88690.1"/>
    <property type="molecule type" value="Genomic_DNA"/>
</dbReference>
<proteinExistence type="predicted"/>
<comment type="caution">
    <text evidence="1">The sequence shown here is derived from an EMBL/GenBank/DDBJ whole genome shotgun (WGS) entry which is preliminary data.</text>
</comment>
<name>A0A1Y1SH25_9GAMM</name>
<protein>
    <recommendedName>
        <fullName evidence="3">Outer membrane lipoprotein-sorting protein</fullName>
    </recommendedName>
</protein>
<reference evidence="1 2" key="1">
    <citation type="submission" date="2013-04" db="EMBL/GenBank/DDBJ databases">
        <title>Oceanococcus atlanticus 22II-S10r2 Genome Sequencing.</title>
        <authorList>
            <person name="Lai Q."/>
            <person name="Li G."/>
            <person name="Shao Z."/>
        </authorList>
    </citation>
    <scope>NUCLEOTIDE SEQUENCE [LARGE SCALE GENOMIC DNA]</scope>
    <source>
        <strain evidence="1 2">22II-S10r2</strain>
    </source>
</reference>
<dbReference type="InterPro" id="IPR010752">
    <property type="entry name" value="DUF1329"/>
</dbReference>
<dbReference type="Pfam" id="PF07044">
    <property type="entry name" value="DUF1329"/>
    <property type="match status" value="1"/>
</dbReference>